<dbReference type="InterPro" id="IPR038215">
    <property type="entry name" value="TN5-like_N_sf"/>
</dbReference>
<dbReference type="InterPro" id="IPR014737">
    <property type="entry name" value="Transposase_Tn5-like_C"/>
</dbReference>
<dbReference type="Pfam" id="PF01609">
    <property type="entry name" value="DDE_Tnp_1"/>
    <property type="match status" value="1"/>
</dbReference>
<gene>
    <name evidence="4" type="ORF">LOC68_03735</name>
</gene>
<dbReference type="GO" id="GO:0006313">
    <property type="term" value="P:DNA transposition"/>
    <property type="evidence" value="ECO:0007669"/>
    <property type="project" value="InterPro"/>
</dbReference>
<dbReference type="Pfam" id="PF14706">
    <property type="entry name" value="Tnp_DNA_bind"/>
    <property type="match status" value="1"/>
</dbReference>
<comment type="caution">
    <text evidence="4">The sequence shown here is derived from an EMBL/GenBank/DDBJ whole genome shotgun (WGS) entry which is preliminary data.</text>
</comment>
<dbReference type="InterPro" id="IPR012337">
    <property type="entry name" value="RNaseH-like_sf"/>
</dbReference>
<dbReference type="InterPro" id="IPR047768">
    <property type="entry name" value="Tn5p-like"/>
</dbReference>
<feature type="region of interest" description="Disordered" evidence="1">
    <location>
        <begin position="135"/>
        <end position="154"/>
    </location>
</feature>
<reference evidence="4" key="1">
    <citation type="submission" date="2021-11" db="EMBL/GenBank/DDBJ databases">
        <title>Genome sequence.</title>
        <authorList>
            <person name="Sun Q."/>
        </authorList>
    </citation>
    <scope>NUCLEOTIDE SEQUENCE</scope>
    <source>
        <strain evidence="4">JC732</strain>
    </source>
</reference>
<dbReference type="GO" id="GO:0003677">
    <property type="term" value="F:DNA binding"/>
    <property type="evidence" value="ECO:0007669"/>
    <property type="project" value="InterPro"/>
</dbReference>
<dbReference type="PANTHER" id="PTHR37319">
    <property type="entry name" value="TRANSPOSASE"/>
    <property type="match status" value="1"/>
</dbReference>
<dbReference type="InterPro" id="IPR014735">
    <property type="entry name" value="Transposase_Tn5-like_N"/>
</dbReference>
<sequence>MEFSECELGDKRRTQRLISTAAKTLAWPDGSSTKQTETWADCKALYRLMDCDDVSFQAITTPHYERTRRNGDAGSVRLILNDTTEINYGGKRRAKGLGPVGRNTGRGFFLHSALMRDPDSKQVIGLAGQELLYRPKKKKPGAKNARRRDPQREQAVWGRLIDQVGSPPPGATWLHVCDRGADDYEVFCRAYRQGCGWVIRACRLNRQVISPTGERITLKEHLAAQPVRGLQTLDVPATAKRSARTAQLELRFAPLSLPQPKVTNAWIREHAPGEPLAMWAVELLEVHPPTEKERVRWVLLTSQPVETVEQAQQIVDYYAQRWAIEEYHKALKTGCQVEARYYREAERLERITGLLSIVAVQLLRLRNLADEQPDAIAADVAPKKWVETIAKVRQGKSPRSPRLDATTMTLADFIKHLGGLGGHLGRKCDGRPGWQTLWCGLEKLLLILRGCDLAEKKCG</sequence>
<evidence type="ECO:0000256" key="1">
    <source>
        <dbReference type="SAM" id="MobiDB-lite"/>
    </source>
</evidence>
<name>A0A9X1MJI7_9BACT</name>
<organism evidence="4 5">
    <name type="scientific">Blastopirellula sediminis</name>
    <dbReference type="NCBI Taxonomy" id="2894196"/>
    <lineage>
        <taxon>Bacteria</taxon>
        <taxon>Pseudomonadati</taxon>
        <taxon>Planctomycetota</taxon>
        <taxon>Planctomycetia</taxon>
        <taxon>Pirellulales</taxon>
        <taxon>Pirellulaceae</taxon>
        <taxon>Blastopirellula</taxon>
    </lineage>
</organism>
<keyword evidence="5" id="KW-1185">Reference proteome</keyword>
<dbReference type="EMBL" id="JAJKFT010000002">
    <property type="protein sequence ID" value="MCC9627497.1"/>
    <property type="molecule type" value="Genomic_DNA"/>
</dbReference>
<feature type="domain" description="Transposase IS4-like" evidence="2">
    <location>
        <begin position="176"/>
        <end position="356"/>
    </location>
</feature>
<dbReference type="AlphaFoldDB" id="A0A9X1MJI7"/>
<feature type="domain" description="Transposase Tn5-like N-terminal" evidence="3">
    <location>
        <begin position="2"/>
        <end position="54"/>
    </location>
</feature>
<dbReference type="Gene3D" id="1.10.740.10">
    <property type="entry name" value="Transferase Inhibitor Protein From Tn5, Chain"/>
    <property type="match status" value="1"/>
</dbReference>
<evidence type="ECO:0000313" key="4">
    <source>
        <dbReference type="EMBL" id="MCC9627497.1"/>
    </source>
</evidence>
<dbReference type="SUPFAM" id="SSF53098">
    <property type="entry name" value="Ribonuclease H-like"/>
    <property type="match status" value="1"/>
</dbReference>
<evidence type="ECO:0000259" key="2">
    <source>
        <dbReference type="Pfam" id="PF01609"/>
    </source>
</evidence>
<dbReference type="RefSeq" id="WP_230215913.1">
    <property type="nucleotide sequence ID" value="NZ_JAJKFT010000002.1"/>
</dbReference>
<dbReference type="Proteomes" id="UP001139103">
    <property type="component" value="Unassembled WGS sequence"/>
</dbReference>
<proteinExistence type="predicted"/>
<feature type="compositionally biased region" description="Basic residues" evidence="1">
    <location>
        <begin position="135"/>
        <end position="146"/>
    </location>
</feature>
<protein>
    <submittedName>
        <fullName evidence="4">IS4 family transposase</fullName>
    </submittedName>
</protein>
<dbReference type="Gene3D" id="3.90.350.10">
    <property type="entry name" value="Transposase Inhibitor Protein From Tn5, Chain A, domain 1"/>
    <property type="match status" value="1"/>
</dbReference>
<dbReference type="InterPro" id="IPR054836">
    <property type="entry name" value="Tn5_transposase"/>
</dbReference>
<accession>A0A9X1MJI7</accession>
<evidence type="ECO:0000259" key="3">
    <source>
        <dbReference type="Pfam" id="PF14706"/>
    </source>
</evidence>
<dbReference type="InterPro" id="IPR002559">
    <property type="entry name" value="Transposase_11"/>
</dbReference>
<dbReference type="GO" id="GO:0004803">
    <property type="term" value="F:transposase activity"/>
    <property type="evidence" value="ECO:0007669"/>
    <property type="project" value="InterPro"/>
</dbReference>
<dbReference type="Gene3D" id="1.10.246.40">
    <property type="entry name" value="Tn5 transposase, domain 1"/>
    <property type="match status" value="1"/>
</dbReference>
<dbReference type="NCBIfam" id="NF033590">
    <property type="entry name" value="transpos_IS4_3"/>
    <property type="match status" value="1"/>
</dbReference>
<dbReference type="PANTHER" id="PTHR37319:SF1">
    <property type="entry name" value="TRANSPOSASE TN5 DIMERISATION DOMAIN-CONTAINING PROTEIN"/>
    <property type="match status" value="1"/>
</dbReference>
<evidence type="ECO:0000313" key="5">
    <source>
        <dbReference type="Proteomes" id="UP001139103"/>
    </source>
</evidence>